<name>A0A016TSX3_9BILA</name>
<dbReference type="OrthoDB" id="428346at2759"/>
<keyword evidence="2" id="KW-1185">Reference proteome</keyword>
<dbReference type="EMBL" id="JARK01001414">
    <property type="protein sequence ID" value="EYC06104.1"/>
    <property type="molecule type" value="Genomic_DNA"/>
</dbReference>
<dbReference type="AlphaFoldDB" id="A0A016TSX3"/>
<dbReference type="Pfam" id="PF03269">
    <property type="entry name" value="DUF268"/>
    <property type="match status" value="1"/>
</dbReference>
<dbReference type="Proteomes" id="UP000024635">
    <property type="component" value="Unassembled WGS sequence"/>
</dbReference>
<organism evidence="1 2">
    <name type="scientific">Ancylostoma ceylanicum</name>
    <dbReference type="NCBI Taxonomy" id="53326"/>
    <lineage>
        <taxon>Eukaryota</taxon>
        <taxon>Metazoa</taxon>
        <taxon>Ecdysozoa</taxon>
        <taxon>Nematoda</taxon>
        <taxon>Chromadorea</taxon>
        <taxon>Rhabditida</taxon>
        <taxon>Rhabditina</taxon>
        <taxon>Rhabditomorpha</taxon>
        <taxon>Strongyloidea</taxon>
        <taxon>Ancylostomatidae</taxon>
        <taxon>Ancylostomatinae</taxon>
        <taxon>Ancylostoma</taxon>
    </lineage>
</organism>
<proteinExistence type="predicted"/>
<accession>A0A016TSX3</accession>
<evidence type="ECO:0008006" key="3">
    <source>
        <dbReference type="Google" id="ProtNLM"/>
    </source>
</evidence>
<evidence type="ECO:0000313" key="1">
    <source>
        <dbReference type="EMBL" id="EYC06104.1"/>
    </source>
</evidence>
<sequence>MEDLSSRSRKFTLVAIRPFLAEAIAERASSMNLKTVSHVLKRWNLEKFDFAITFSSIEHSGLGRYGDPLDPIGDLREVQKVMCLLKKGGLLYVGVPRGLDGVLYNLHRIYGRMRLAMIMAGYEWVAMYRGNSPYPQYPRREDYEEGNEAKFKQDLHVLRKL</sequence>
<protein>
    <recommendedName>
        <fullName evidence="3">Methyltransferase type 11 domain-containing protein</fullName>
    </recommendedName>
</protein>
<gene>
    <name evidence="1" type="primary">Acey_s0078.g1192</name>
    <name evidence="1" type="ORF">Y032_0078g1192</name>
</gene>
<dbReference type="InterPro" id="IPR004951">
    <property type="entry name" value="DUF268_CAE_spp"/>
</dbReference>
<reference evidence="2" key="1">
    <citation type="journal article" date="2015" name="Nat. Genet.">
        <title>The genome and transcriptome of the zoonotic hookworm Ancylostoma ceylanicum identify infection-specific gene families.</title>
        <authorList>
            <person name="Schwarz E.M."/>
            <person name="Hu Y."/>
            <person name="Antoshechkin I."/>
            <person name="Miller M.M."/>
            <person name="Sternberg P.W."/>
            <person name="Aroian R.V."/>
        </authorList>
    </citation>
    <scope>NUCLEOTIDE SEQUENCE</scope>
    <source>
        <strain evidence="2">HY135</strain>
    </source>
</reference>
<evidence type="ECO:0000313" key="2">
    <source>
        <dbReference type="Proteomes" id="UP000024635"/>
    </source>
</evidence>
<comment type="caution">
    <text evidence="1">The sequence shown here is derived from an EMBL/GenBank/DDBJ whole genome shotgun (WGS) entry which is preliminary data.</text>
</comment>